<dbReference type="InterPro" id="IPR013022">
    <property type="entry name" value="Xyl_isomerase-like_TIM-brl"/>
</dbReference>
<dbReference type="Proteomes" id="UP001469365">
    <property type="component" value="Unassembled WGS sequence"/>
</dbReference>
<dbReference type="Gene3D" id="3.20.20.150">
    <property type="entry name" value="Divalent-metal-dependent TIM barrel enzymes"/>
    <property type="match status" value="1"/>
</dbReference>
<evidence type="ECO:0000313" key="2">
    <source>
        <dbReference type="EMBL" id="MEK8132179.1"/>
    </source>
</evidence>
<protein>
    <submittedName>
        <fullName evidence="2">Sugar phosphate isomerase/epimerase</fullName>
    </submittedName>
</protein>
<dbReference type="Pfam" id="PF01261">
    <property type="entry name" value="AP_endonuc_2"/>
    <property type="match status" value="1"/>
</dbReference>
<keyword evidence="3" id="KW-1185">Reference proteome</keyword>
<gene>
    <name evidence="2" type="ORF">WMW72_30200</name>
</gene>
<keyword evidence="2" id="KW-0413">Isomerase</keyword>
<dbReference type="PANTHER" id="PTHR12110">
    <property type="entry name" value="HYDROXYPYRUVATE ISOMERASE"/>
    <property type="match status" value="1"/>
</dbReference>
<dbReference type="SUPFAM" id="SSF51658">
    <property type="entry name" value="Xylose isomerase-like"/>
    <property type="match status" value="1"/>
</dbReference>
<dbReference type="EMBL" id="JBBPCC010000027">
    <property type="protein sequence ID" value="MEK8132179.1"/>
    <property type="molecule type" value="Genomic_DNA"/>
</dbReference>
<proteinExistence type="predicted"/>
<dbReference type="PANTHER" id="PTHR12110:SF41">
    <property type="entry name" value="INOSOSE DEHYDRATASE"/>
    <property type="match status" value="1"/>
</dbReference>
<name>A0ABU9DU09_9BACL</name>
<evidence type="ECO:0000259" key="1">
    <source>
        <dbReference type="Pfam" id="PF01261"/>
    </source>
</evidence>
<sequence length="252" mass="27998">MRKMGIGIQLYTLRNETAVDFEGTLRKLAALGYEGVEFAGYGGIAASDMKALLEELNLQVPGSHVGLDRLRNDLQGEIDYLKTIGGQTIIVPWASPTNDEEGWKAIIAELQTFGAEIRKQGLNFAYHNHEFEFEGKVGDSLIFDAIYESQPELLVELDACWVHRGGQDPVAYIHKYAGRLPLVHTKDYKVEDGKTVTLELGQGIVALDQVIAAASEAGVQWLIVEQDNCQNPPLESVSNSLNWLKEHYLQRV</sequence>
<dbReference type="InterPro" id="IPR050312">
    <property type="entry name" value="IolE/XylAMocC-like"/>
</dbReference>
<dbReference type="RefSeq" id="WP_341419307.1">
    <property type="nucleotide sequence ID" value="NZ_JBBPCC010000027.1"/>
</dbReference>
<evidence type="ECO:0000313" key="3">
    <source>
        <dbReference type="Proteomes" id="UP001469365"/>
    </source>
</evidence>
<feature type="domain" description="Xylose isomerase-like TIM barrel" evidence="1">
    <location>
        <begin position="25"/>
        <end position="246"/>
    </location>
</feature>
<dbReference type="GO" id="GO:0016853">
    <property type="term" value="F:isomerase activity"/>
    <property type="evidence" value="ECO:0007669"/>
    <property type="project" value="UniProtKB-KW"/>
</dbReference>
<accession>A0ABU9DU09</accession>
<comment type="caution">
    <text evidence="2">The sequence shown here is derived from an EMBL/GenBank/DDBJ whole genome shotgun (WGS) entry which is preliminary data.</text>
</comment>
<organism evidence="2 3">
    <name type="scientific">Paenibacillus filicis</name>
    <dbReference type="NCBI Taxonomy" id="669464"/>
    <lineage>
        <taxon>Bacteria</taxon>
        <taxon>Bacillati</taxon>
        <taxon>Bacillota</taxon>
        <taxon>Bacilli</taxon>
        <taxon>Bacillales</taxon>
        <taxon>Paenibacillaceae</taxon>
        <taxon>Paenibacillus</taxon>
    </lineage>
</organism>
<dbReference type="InterPro" id="IPR036237">
    <property type="entry name" value="Xyl_isomerase-like_sf"/>
</dbReference>
<reference evidence="2 3" key="1">
    <citation type="submission" date="2024-04" db="EMBL/GenBank/DDBJ databases">
        <title>draft genome sequnece of Paenibacillus filicis.</title>
        <authorList>
            <person name="Kim D.-U."/>
        </authorList>
    </citation>
    <scope>NUCLEOTIDE SEQUENCE [LARGE SCALE GENOMIC DNA]</scope>
    <source>
        <strain evidence="2 3">KACC14197</strain>
    </source>
</reference>